<dbReference type="PANTHER" id="PTHR19848">
    <property type="entry name" value="WD40 REPEAT PROTEIN"/>
    <property type="match status" value="1"/>
</dbReference>
<keyword evidence="1 3" id="KW-0853">WD repeat</keyword>
<comment type="caution">
    <text evidence="4">The sequence shown here is derived from an EMBL/GenBank/DDBJ whole genome shotgun (WGS) entry which is preliminary data.</text>
</comment>
<dbReference type="Proteomes" id="UP000746612">
    <property type="component" value="Unassembled WGS sequence"/>
</dbReference>
<organism evidence="4 5">
    <name type="scientific">Gibberella zeae</name>
    <name type="common">Wheat head blight fungus</name>
    <name type="synonym">Fusarium graminearum</name>
    <dbReference type="NCBI Taxonomy" id="5518"/>
    <lineage>
        <taxon>Eukaryota</taxon>
        <taxon>Fungi</taxon>
        <taxon>Dikarya</taxon>
        <taxon>Ascomycota</taxon>
        <taxon>Pezizomycotina</taxon>
        <taxon>Sordariomycetes</taxon>
        <taxon>Hypocreomycetidae</taxon>
        <taxon>Hypocreales</taxon>
        <taxon>Nectriaceae</taxon>
        <taxon>Fusarium</taxon>
    </lineage>
</organism>
<dbReference type="InterPro" id="IPR015943">
    <property type="entry name" value="WD40/YVTN_repeat-like_dom_sf"/>
</dbReference>
<dbReference type="PROSITE" id="PS50082">
    <property type="entry name" value="WD_REPEATS_2"/>
    <property type="match status" value="1"/>
</dbReference>
<dbReference type="AlphaFoldDB" id="A0A9N8WWP7"/>
<evidence type="ECO:0000256" key="2">
    <source>
        <dbReference type="ARBA" id="ARBA00022737"/>
    </source>
</evidence>
<evidence type="ECO:0000256" key="1">
    <source>
        <dbReference type="ARBA" id="ARBA00022574"/>
    </source>
</evidence>
<evidence type="ECO:0000256" key="3">
    <source>
        <dbReference type="PROSITE-ProRule" id="PRU00221"/>
    </source>
</evidence>
<protein>
    <recommendedName>
        <fullName evidence="6">Anaphase-promoting complex subunit 4 WD40 domain-containing protein</fullName>
    </recommendedName>
</protein>
<accession>A0A9N8WWP7</accession>
<gene>
    <name evidence="4" type="ORF">MDCFG202_LOCUS430809</name>
</gene>
<dbReference type="Gene3D" id="2.130.10.10">
    <property type="entry name" value="YVTN repeat-like/Quinoprotein amine dehydrogenase"/>
    <property type="match status" value="1"/>
</dbReference>
<dbReference type="SMART" id="SM00320">
    <property type="entry name" value="WD40"/>
    <property type="match status" value="2"/>
</dbReference>
<dbReference type="PANTHER" id="PTHR19848:SF8">
    <property type="entry name" value="F-BOX AND WD REPEAT DOMAIN CONTAINING 7"/>
    <property type="match status" value="1"/>
</dbReference>
<name>A0A9N8WWP7_GIBZA</name>
<evidence type="ECO:0000313" key="5">
    <source>
        <dbReference type="Proteomes" id="UP000746612"/>
    </source>
</evidence>
<proteinExistence type="predicted"/>
<evidence type="ECO:0000313" key="4">
    <source>
        <dbReference type="EMBL" id="CAG1997519.1"/>
    </source>
</evidence>
<sequence>MLATQCAFNVKIWNIEAAGECVYTFKAGQIDLRLETVFNWPMAFSSHDSQFAFRQGENVIEVHDLTEKTMYEFEWENVSSLVFLPDGRSLAAGNMHGNVKVWDLQTKDAQERNFKCHGSVLAIACSSDGGLLAHSASTNEIYLWTLRAEGCFLKLKIRCQVGQLSFSPDGRSLMTDQGCLVPEYWPSNIEIEGRKSQADNYENEAVDVSFAVEGYGTGFDGAWLTKDGERFIWLPPEHRPSSNALIADGVVMIRNTSDQLLVFGFND</sequence>
<feature type="repeat" description="WD" evidence="3">
    <location>
        <begin position="78"/>
        <end position="112"/>
    </location>
</feature>
<dbReference type="EMBL" id="CAJPIJ010000160">
    <property type="protein sequence ID" value="CAG1997519.1"/>
    <property type="molecule type" value="Genomic_DNA"/>
</dbReference>
<dbReference type="SUPFAM" id="SSF50998">
    <property type="entry name" value="Quinoprotein alcohol dehydrogenase-like"/>
    <property type="match status" value="1"/>
</dbReference>
<dbReference type="PROSITE" id="PS50294">
    <property type="entry name" value="WD_REPEATS_REGION"/>
    <property type="match status" value="1"/>
</dbReference>
<dbReference type="InterPro" id="IPR001680">
    <property type="entry name" value="WD40_rpt"/>
</dbReference>
<evidence type="ECO:0008006" key="6">
    <source>
        <dbReference type="Google" id="ProtNLM"/>
    </source>
</evidence>
<reference evidence="4" key="1">
    <citation type="submission" date="2021-03" db="EMBL/GenBank/DDBJ databases">
        <authorList>
            <person name="Alouane T."/>
            <person name="Langin T."/>
            <person name="Bonhomme L."/>
        </authorList>
    </citation>
    <scope>NUCLEOTIDE SEQUENCE</scope>
    <source>
        <strain evidence="4">MDC_Fg202</strain>
    </source>
</reference>
<dbReference type="InterPro" id="IPR011047">
    <property type="entry name" value="Quinoprotein_ADH-like_sf"/>
</dbReference>
<keyword evidence="2" id="KW-0677">Repeat</keyword>
<dbReference type="Pfam" id="PF00400">
    <property type="entry name" value="WD40"/>
    <property type="match status" value="2"/>
</dbReference>